<dbReference type="OrthoDB" id="2564904at2759"/>
<name>A0A9P3Q0C5_LYOSH</name>
<organism evidence="2 3">
    <name type="scientific">Lyophyllum shimeji</name>
    <name type="common">Hon-shimeji</name>
    <name type="synonym">Tricholoma shimeji</name>
    <dbReference type="NCBI Taxonomy" id="47721"/>
    <lineage>
        <taxon>Eukaryota</taxon>
        <taxon>Fungi</taxon>
        <taxon>Dikarya</taxon>
        <taxon>Basidiomycota</taxon>
        <taxon>Agaricomycotina</taxon>
        <taxon>Agaricomycetes</taxon>
        <taxon>Agaricomycetidae</taxon>
        <taxon>Agaricales</taxon>
        <taxon>Tricholomatineae</taxon>
        <taxon>Lyophyllaceae</taxon>
        <taxon>Lyophyllum</taxon>
    </lineage>
</organism>
<evidence type="ECO:0000313" key="2">
    <source>
        <dbReference type="EMBL" id="GLB44774.1"/>
    </source>
</evidence>
<sequence length="179" mass="19244">MVHRDPVAELVRFPTVTGVGDFTKINIRKGDAGGELDNRGADGRGNPSGGLVYGNTFGNGTQYHEWTSFISDNEFCFRACTGGDATVNCNPSMTLWAATANYDAGVFETCDGDNDLPMGVYGTSTWYQGCLAHPVPASRCVVLELPPPPYRHRSSRRSARWTTSAARSLGSPRSPPAPL</sequence>
<comment type="caution">
    <text evidence="2">The sequence shown here is derived from an EMBL/GenBank/DDBJ whole genome shotgun (WGS) entry which is preliminary data.</text>
</comment>
<evidence type="ECO:0000313" key="3">
    <source>
        <dbReference type="Proteomes" id="UP001063166"/>
    </source>
</evidence>
<keyword evidence="3" id="KW-1185">Reference proteome</keyword>
<evidence type="ECO:0000256" key="1">
    <source>
        <dbReference type="SAM" id="MobiDB-lite"/>
    </source>
</evidence>
<accession>A0A9P3Q0C5</accession>
<dbReference type="Proteomes" id="UP001063166">
    <property type="component" value="Unassembled WGS sequence"/>
</dbReference>
<dbReference type="AlphaFoldDB" id="A0A9P3Q0C5"/>
<protein>
    <submittedName>
        <fullName evidence="2">Ricin-type beta-trefoil</fullName>
    </submittedName>
</protein>
<dbReference type="EMBL" id="BRPK01000018">
    <property type="protein sequence ID" value="GLB44774.1"/>
    <property type="molecule type" value="Genomic_DNA"/>
</dbReference>
<feature type="region of interest" description="Disordered" evidence="1">
    <location>
        <begin position="150"/>
        <end position="179"/>
    </location>
</feature>
<proteinExistence type="predicted"/>
<reference evidence="2" key="1">
    <citation type="submission" date="2022-07" db="EMBL/GenBank/DDBJ databases">
        <title>The genome of Lyophyllum shimeji provides insight into the initial evolution of ectomycorrhizal fungal genome.</title>
        <authorList>
            <person name="Kobayashi Y."/>
            <person name="Shibata T."/>
            <person name="Hirakawa H."/>
            <person name="Shigenobu S."/>
            <person name="Nishiyama T."/>
            <person name="Yamada A."/>
            <person name="Hasebe M."/>
            <person name="Kawaguchi M."/>
        </authorList>
    </citation>
    <scope>NUCLEOTIDE SEQUENCE</scope>
    <source>
        <strain evidence="2">AT787</strain>
    </source>
</reference>
<gene>
    <name evidence="2" type="ORF">LshimejAT787_1801110</name>
</gene>
<feature type="compositionally biased region" description="Basic residues" evidence="1">
    <location>
        <begin position="150"/>
        <end position="159"/>
    </location>
</feature>